<accession>A0ABT3SCT2</accession>
<dbReference type="PROSITE" id="PS50043">
    <property type="entry name" value="HTH_LUXR_2"/>
    <property type="match status" value="1"/>
</dbReference>
<evidence type="ECO:0000313" key="3">
    <source>
        <dbReference type="EMBL" id="MCX2937316.1"/>
    </source>
</evidence>
<dbReference type="InterPro" id="IPR000792">
    <property type="entry name" value="Tscrpt_reg_LuxR_C"/>
</dbReference>
<dbReference type="SUPFAM" id="SSF46894">
    <property type="entry name" value="C-terminal effector domain of the bipartite response regulators"/>
    <property type="match status" value="1"/>
</dbReference>
<dbReference type="InterPro" id="IPR039420">
    <property type="entry name" value="WalR-like"/>
</dbReference>
<dbReference type="Proteomes" id="UP001300745">
    <property type="component" value="Unassembled WGS sequence"/>
</dbReference>
<comment type="caution">
    <text evidence="3">The sequence shown here is derived from an EMBL/GenBank/DDBJ whole genome shotgun (WGS) entry which is preliminary data.</text>
</comment>
<dbReference type="CDD" id="cd06170">
    <property type="entry name" value="LuxR_C_like"/>
    <property type="match status" value="1"/>
</dbReference>
<organism evidence="3 4">
    <name type="scientific">Mycobacterium pinniadriaticum</name>
    <dbReference type="NCBI Taxonomy" id="2994102"/>
    <lineage>
        <taxon>Bacteria</taxon>
        <taxon>Bacillati</taxon>
        <taxon>Actinomycetota</taxon>
        <taxon>Actinomycetes</taxon>
        <taxon>Mycobacteriales</taxon>
        <taxon>Mycobacteriaceae</taxon>
        <taxon>Mycobacterium</taxon>
    </lineage>
</organism>
<keyword evidence="1" id="KW-0238">DNA-binding</keyword>
<evidence type="ECO:0000259" key="2">
    <source>
        <dbReference type="PROSITE" id="PS50043"/>
    </source>
</evidence>
<sequence length="540" mass="58507">MSVRAEPIGDLLVSARAAYRRGDWSASYRAFERASGVGPLVVDDLDAMATAAWRVGHGREAVRVAELVFAQLARTDPNAAAMKAVELALAWLMRGHITIGEGWASRARRLLAGAPETPAHGYLMYLDTVVAVLTENVGVLVDRAAALRELADRTEVPALDSLSLVAEGMSALFEGRTGEAYGMFDEAMLPLLADQVPVEWAGEIYCIVLHYCHRIADLRQMRAWTLSMEQWCDGVGTATYGGVCEVHRLQILAASEDFRLLEDRLATASRSLRDVNTWAGGEGYYQLGEVRRLRGDVDGAFQAFALARESGIDPQPGEALLRCSQGDTETAWTELRLALAAADRFGRMRLLRAAVEIALARGDLDEAERHCQDLTAGADRFGTPGFKAWAAHAQGVLLVRRGRYADALVSLETALREYRVQESRYEIAETYEWMALAHRGMGADEAAAADEATAASIYRQLSVEPAPTCGTPSPGGLTKREIEIVKAIAGGDTNKQVASTLFISERTVARHLANIYAKLGVSSRTAAAAWAHDQFGSGPA</sequence>
<dbReference type="EMBL" id="JAPJDO010000008">
    <property type="protein sequence ID" value="MCX2937316.1"/>
    <property type="molecule type" value="Genomic_DNA"/>
</dbReference>
<evidence type="ECO:0000256" key="1">
    <source>
        <dbReference type="ARBA" id="ARBA00023125"/>
    </source>
</evidence>
<proteinExistence type="predicted"/>
<dbReference type="PRINTS" id="PR00038">
    <property type="entry name" value="HTHLUXR"/>
</dbReference>
<dbReference type="InterPro" id="IPR011990">
    <property type="entry name" value="TPR-like_helical_dom_sf"/>
</dbReference>
<dbReference type="RefSeq" id="WP_265996952.1">
    <property type="nucleotide sequence ID" value="NZ_JAPJDN010000008.1"/>
</dbReference>
<feature type="domain" description="HTH luxR-type" evidence="2">
    <location>
        <begin position="470"/>
        <end position="535"/>
    </location>
</feature>
<dbReference type="PROSITE" id="PS00622">
    <property type="entry name" value="HTH_LUXR_1"/>
    <property type="match status" value="1"/>
</dbReference>
<dbReference type="SMART" id="SM00421">
    <property type="entry name" value="HTH_LUXR"/>
    <property type="match status" value="1"/>
</dbReference>
<dbReference type="Gene3D" id="1.10.10.10">
    <property type="entry name" value="Winged helix-like DNA-binding domain superfamily/Winged helix DNA-binding domain"/>
    <property type="match status" value="1"/>
</dbReference>
<dbReference type="Gene3D" id="1.25.40.10">
    <property type="entry name" value="Tetratricopeptide repeat domain"/>
    <property type="match status" value="1"/>
</dbReference>
<dbReference type="SUPFAM" id="SSF48452">
    <property type="entry name" value="TPR-like"/>
    <property type="match status" value="1"/>
</dbReference>
<dbReference type="PANTHER" id="PTHR43214">
    <property type="entry name" value="TWO-COMPONENT RESPONSE REGULATOR"/>
    <property type="match status" value="1"/>
</dbReference>
<name>A0ABT3SCT2_9MYCO</name>
<dbReference type="Pfam" id="PF00196">
    <property type="entry name" value="GerE"/>
    <property type="match status" value="1"/>
</dbReference>
<evidence type="ECO:0000313" key="4">
    <source>
        <dbReference type="Proteomes" id="UP001300745"/>
    </source>
</evidence>
<dbReference type="InterPro" id="IPR016032">
    <property type="entry name" value="Sig_transdc_resp-reg_C-effctor"/>
</dbReference>
<keyword evidence="4" id="KW-1185">Reference proteome</keyword>
<gene>
    <name evidence="3" type="ORF">ORI27_11425</name>
</gene>
<protein>
    <submittedName>
        <fullName evidence="3">LuxR C-terminal-related transcriptional regulator</fullName>
    </submittedName>
</protein>
<dbReference type="InterPro" id="IPR036388">
    <property type="entry name" value="WH-like_DNA-bd_sf"/>
</dbReference>
<reference evidence="3 4" key="1">
    <citation type="submission" date="2022-11" db="EMBL/GenBank/DDBJ databases">
        <title>Mycobacterium sp. nov.</title>
        <authorList>
            <person name="Papic B."/>
            <person name="Spicic S."/>
            <person name="Duvnjak S."/>
        </authorList>
    </citation>
    <scope>NUCLEOTIDE SEQUENCE [LARGE SCALE GENOMIC DNA]</scope>
    <source>
        <strain evidence="3 4">CVI_P4</strain>
    </source>
</reference>